<dbReference type="Proteomes" id="UP000053859">
    <property type="component" value="Unassembled WGS sequence"/>
</dbReference>
<proteinExistence type="predicted"/>
<reference evidence="2" key="1">
    <citation type="journal article" date="2015" name="Genome Announc.">
        <title>Draft Genome Sequence of Thiostrepton-Producing Streptomyces azureus ATCC 14921.</title>
        <authorList>
            <person name="Sakihara K."/>
            <person name="Maeda J."/>
            <person name="Tashiro K."/>
            <person name="Fujino Y."/>
            <person name="Kuhara S."/>
            <person name="Ohshima T."/>
            <person name="Ogata S."/>
            <person name="Doi K."/>
        </authorList>
    </citation>
    <scope>NUCLEOTIDE SEQUENCE [LARGE SCALE GENOMIC DNA]</scope>
    <source>
        <strain evidence="2">ATCC14921</strain>
    </source>
</reference>
<evidence type="ECO:0000313" key="3">
    <source>
        <dbReference type="Proteomes" id="UP000053859"/>
    </source>
</evidence>
<gene>
    <name evidence="2" type="ORF">SAZU_1960</name>
</gene>
<evidence type="ECO:0000256" key="1">
    <source>
        <dbReference type="SAM" id="MobiDB-lite"/>
    </source>
</evidence>
<protein>
    <submittedName>
        <fullName evidence="2">Transcriptional regulator</fullName>
    </submittedName>
</protein>
<keyword evidence="3" id="KW-1185">Reference proteome</keyword>
<sequence length="52" mass="6100">MRRYQHAGSSPVESCRHPLEHIAMWEGKGDGSEETTWNEPVTDEQYNRPRSR</sequence>
<dbReference type="EMBL" id="DF968230">
    <property type="protein sequence ID" value="GAP47223.1"/>
    <property type="molecule type" value="Genomic_DNA"/>
</dbReference>
<feature type="region of interest" description="Disordered" evidence="1">
    <location>
        <begin position="25"/>
        <end position="52"/>
    </location>
</feature>
<organism evidence="2 3">
    <name type="scientific">Streptomyces azureus</name>
    <dbReference type="NCBI Taxonomy" id="146537"/>
    <lineage>
        <taxon>Bacteria</taxon>
        <taxon>Bacillati</taxon>
        <taxon>Actinomycetota</taxon>
        <taxon>Actinomycetes</taxon>
        <taxon>Kitasatosporales</taxon>
        <taxon>Streptomycetaceae</taxon>
        <taxon>Streptomyces</taxon>
    </lineage>
</organism>
<evidence type="ECO:0000313" key="2">
    <source>
        <dbReference type="EMBL" id="GAP47223.1"/>
    </source>
</evidence>
<accession>A0A0K8PHL2</accession>
<dbReference type="AlphaFoldDB" id="A0A0K8PHL2"/>
<name>A0A0K8PHL2_STRAJ</name>
<dbReference type="PATRIC" id="fig|146537.3.peg.2069"/>